<keyword evidence="3" id="KW-1185">Reference proteome</keyword>
<dbReference type="AlphaFoldDB" id="A0AB34FIA0"/>
<accession>A0AB34FIA0</accession>
<protein>
    <submittedName>
        <fullName evidence="2">Uncharacterized protein</fullName>
    </submittedName>
</protein>
<dbReference type="Proteomes" id="UP001163105">
    <property type="component" value="Unassembled WGS sequence"/>
</dbReference>
<dbReference type="EMBL" id="JAQHRD010000008">
    <property type="protein sequence ID" value="KAJ6438197.1"/>
    <property type="molecule type" value="Genomic_DNA"/>
</dbReference>
<organism evidence="2 3">
    <name type="scientific">Purpureocillium lavendulum</name>
    <dbReference type="NCBI Taxonomy" id="1247861"/>
    <lineage>
        <taxon>Eukaryota</taxon>
        <taxon>Fungi</taxon>
        <taxon>Dikarya</taxon>
        <taxon>Ascomycota</taxon>
        <taxon>Pezizomycotina</taxon>
        <taxon>Sordariomycetes</taxon>
        <taxon>Hypocreomycetidae</taxon>
        <taxon>Hypocreales</taxon>
        <taxon>Ophiocordycipitaceae</taxon>
        <taxon>Purpureocillium</taxon>
    </lineage>
</organism>
<feature type="compositionally biased region" description="Polar residues" evidence="1">
    <location>
        <begin position="1"/>
        <end position="11"/>
    </location>
</feature>
<gene>
    <name evidence="2" type="ORF">O9K51_08788</name>
</gene>
<evidence type="ECO:0000256" key="1">
    <source>
        <dbReference type="SAM" id="MobiDB-lite"/>
    </source>
</evidence>
<reference evidence="2" key="1">
    <citation type="submission" date="2023-01" db="EMBL/GenBank/DDBJ databases">
        <title>The growth and conidiation of Purpureocillium lavendulum are regulated by nitrogen source and histone H3K14 acetylation.</title>
        <authorList>
            <person name="Tang P."/>
            <person name="Han J."/>
            <person name="Zhang C."/>
            <person name="Tang P."/>
            <person name="Qi F."/>
            <person name="Zhang K."/>
            <person name="Liang L."/>
        </authorList>
    </citation>
    <scope>NUCLEOTIDE SEQUENCE</scope>
    <source>
        <strain evidence="2">YMF1.00683</strain>
    </source>
</reference>
<name>A0AB34FIA0_9HYPO</name>
<comment type="caution">
    <text evidence="2">The sequence shown here is derived from an EMBL/GenBank/DDBJ whole genome shotgun (WGS) entry which is preliminary data.</text>
</comment>
<feature type="compositionally biased region" description="Polar residues" evidence="1">
    <location>
        <begin position="54"/>
        <end position="66"/>
    </location>
</feature>
<feature type="region of interest" description="Disordered" evidence="1">
    <location>
        <begin position="1"/>
        <end position="78"/>
    </location>
</feature>
<proteinExistence type="predicted"/>
<sequence>MSSNTGNTDQGTAEGPGLDLEQMNQWLAQFGTPDPWNTLHLTTFEPMPEADAQVEQTSDSSTTRGTAGSYAGDPVDTN</sequence>
<evidence type="ECO:0000313" key="2">
    <source>
        <dbReference type="EMBL" id="KAJ6438197.1"/>
    </source>
</evidence>
<evidence type="ECO:0000313" key="3">
    <source>
        <dbReference type="Proteomes" id="UP001163105"/>
    </source>
</evidence>